<dbReference type="Pfam" id="PF11533">
    <property type="entry name" value="AtzH-like"/>
    <property type="match status" value="1"/>
</dbReference>
<gene>
    <name evidence="1" type="ORF">J2S76_000173</name>
</gene>
<proteinExistence type="predicted"/>
<organism evidence="1 2">
    <name type="scientific">Ancylobacter vacuolatus</name>
    <dbReference type="NCBI Taxonomy" id="223389"/>
    <lineage>
        <taxon>Bacteria</taxon>
        <taxon>Pseudomonadati</taxon>
        <taxon>Pseudomonadota</taxon>
        <taxon>Alphaproteobacteria</taxon>
        <taxon>Hyphomicrobiales</taxon>
        <taxon>Xanthobacteraceae</taxon>
        <taxon>Ancylobacter</taxon>
    </lineage>
</organism>
<sequence>MDIDLPEVVAEVRAAFERYERALVGNDVAELDALFWDDARTIRYGGGENLYGIEAIRAFRAARAPAGLERTLEGTVITTYGRDMAVASTLFRRAAGRVGRQMQTWMRTPEGWKVAAAHVSVIDDPL</sequence>
<name>A0ABU0DBG6_9HYPH</name>
<evidence type="ECO:0000313" key="2">
    <source>
        <dbReference type="Proteomes" id="UP001238467"/>
    </source>
</evidence>
<evidence type="ECO:0000313" key="1">
    <source>
        <dbReference type="EMBL" id="MDQ0345772.1"/>
    </source>
</evidence>
<dbReference type="InterPro" id="IPR032710">
    <property type="entry name" value="NTF2-like_dom_sf"/>
</dbReference>
<keyword evidence="2" id="KW-1185">Reference proteome</keyword>
<dbReference type="EMBL" id="JAUSUH010000001">
    <property type="protein sequence ID" value="MDQ0345772.1"/>
    <property type="molecule type" value="Genomic_DNA"/>
</dbReference>
<reference evidence="1 2" key="1">
    <citation type="submission" date="2023-07" db="EMBL/GenBank/DDBJ databases">
        <title>Genomic Encyclopedia of Type Strains, Phase IV (KMG-IV): sequencing the most valuable type-strain genomes for metagenomic binning, comparative biology and taxonomic classification.</title>
        <authorList>
            <person name="Goeker M."/>
        </authorList>
    </citation>
    <scope>NUCLEOTIDE SEQUENCE [LARGE SCALE GENOMIC DNA]</scope>
    <source>
        <strain evidence="1 2">DSM 1277</strain>
    </source>
</reference>
<dbReference type="Proteomes" id="UP001238467">
    <property type="component" value="Unassembled WGS sequence"/>
</dbReference>
<comment type="caution">
    <text evidence="1">The sequence shown here is derived from an EMBL/GenBank/DDBJ whole genome shotgun (WGS) entry which is preliminary data.</text>
</comment>
<dbReference type="InterPro" id="IPR024507">
    <property type="entry name" value="AtzH-like"/>
</dbReference>
<dbReference type="RefSeq" id="WP_307056643.1">
    <property type="nucleotide sequence ID" value="NZ_JAUSUH010000001.1"/>
</dbReference>
<accession>A0ABU0DBG6</accession>
<protein>
    <submittedName>
        <fullName evidence="1">Ketosteroid isomerase-like protein</fullName>
    </submittedName>
</protein>
<dbReference type="Gene3D" id="3.10.450.50">
    <property type="match status" value="1"/>
</dbReference>
<dbReference type="SUPFAM" id="SSF54427">
    <property type="entry name" value="NTF2-like"/>
    <property type="match status" value="1"/>
</dbReference>
<dbReference type="NCBIfam" id="NF033625">
    <property type="entry name" value="HpxZ"/>
    <property type="match status" value="1"/>
</dbReference>